<evidence type="ECO:0000313" key="2">
    <source>
        <dbReference type="Proteomes" id="UP001190465"/>
    </source>
</evidence>
<evidence type="ECO:0000313" key="1">
    <source>
        <dbReference type="EMBL" id="CAJ1498903.1"/>
    </source>
</evidence>
<organism evidence="1 2">
    <name type="scientific">[Mycobacterium] burgundiense</name>
    <dbReference type="NCBI Taxonomy" id="3064286"/>
    <lineage>
        <taxon>Bacteria</taxon>
        <taxon>Bacillati</taxon>
        <taxon>Actinomycetota</taxon>
        <taxon>Actinomycetes</taxon>
        <taxon>Mycobacteriales</taxon>
        <taxon>Mycobacteriaceae</taxon>
        <taxon>Mycolicibacterium</taxon>
    </lineage>
</organism>
<evidence type="ECO:0008006" key="3">
    <source>
        <dbReference type="Google" id="ProtNLM"/>
    </source>
</evidence>
<dbReference type="RefSeq" id="WP_308481531.1">
    <property type="nucleotide sequence ID" value="NZ_OY726397.1"/>
</dbReference>
<name>A0ABM9LH19_9MYCO</name>
<sequence length="387" mass="42016">MTAPNGQYGIVTTGEIAPVLSTLRDGTDLMAVWTEFSEVLDIWNKDRKKLTDLLAFRTTNAGEAVPQNITPALFEQATEIGVPQAAGAPGDSLMLGYQFTDYDISTRLTRLFLRGADVRQVRAIMDNILTGDTTLCTGEILKAVFGKTRRKNPEGFTVYDLYDGVAPGPPPYLGRQFPTEETHYVTSGTEQVDAGDAEQLIRLVTRKGFSKETGATLLLLCNPDEAEHVMSWRANQPSRPPEGAETLDDVPKAKWDFIPSESQPPYLSGDGGELIGEPVAGSIYDIPVLGSYGEALVIQSDYVPSGYIAVVATYGPNSDRNVVGFREWPDGSQQGLRLMPGNWQGVPLVESFATRGFGTGVRRRGAAAVCQVTTNANYTAPTFVTHR</sequence>
<dbReference type="EMBL" id="OY726397">
    <property type="protein sequence ID" value="CAJ1498903.1"/>
    <property type="molecule type" value="Genomic_DNA"/>
</dbReference>
<gene>
    <name evidence="1" type="ORF">MU0053_001274</name>
</gene>
<keyword evidence="2" id="KW-1185">Reference proteome</keyword>
<reference evidence="1 2" key="1">
    <citation type="submission" date="2023-08" db="EMBL/GenBank/DDBJ databases">
        <authorList>
            <person name="Folkvardsen B D."/>
            <person name="Norman A."/>
        </authorList>
    </citation>
    <scope>NUCLEOTIDE SEQUENCE [LARGE SCALE GENOMIC DNA]</scope>
    <source>
        <strain evidence="1 2">Mu0053</strain>
    </source>
</reference>
<accession>A0ABM9LH19</accession>
<protein>
    <recommendedName>
        <fullName evidence="3">Minor tail protein</fullName>
    </recommendedName>
</protein>
<dbReference type="Proteomes" id="UP001190465">
    <property type="component" value="Chromosome"/>
</dbReference>
<proteinExistence type="predicted"/>